<evidence type="ECO:0000256" key="1">
    <source>
        <dbReference type="SAM" id="MobiDB-lite"/>
    </source>
</evidence>
<name>A0AAD4QRP6_9AGAM</name>
<reference evidence="3" key="1">
    <citation type="journal article" date="2022" name="New Phytol.">
        <title>Evolutionary transition to the ectomycorrhizal habit in the genomes of a hyperdiverse lineage of mushroom-forming fungi.</title>
        <authorList>
            <person name="Looney B."/>
            <person name="Miyauchi S."/>
            <person name="Morin E."/>
            <person name="Drula E."/>
            <person name="Courty P.E."/>
            <person name="Kohler A."/>
            <person name="Kuo A."/>
            <person name="LaButti K."/>
            <person name="Pangilinan J."/>
            <person name="Lipzen A."/>
            <person name="Riley R."/>
            <person name="Andreopoulos W."/>
            <person name="He G."/>
            <person name="Johnson J."/>
            <person name="Nolan M."/>
            <person name="Tritt A."/>
            <person name="Barry K.W."/>
            <person name="Grigoriev I.V."/>
            <person name="Nagy L.G."/>
            <person name="Hibbett D."/>
            <person name="Henrissat B."/>
            <person name="Matheny P.B."/>
            <person name="Labbe J."/>
            <person name="Martin F.M."/>
        </authorList>
    </citation>
    <scope>NUCLEOTIDE SEQUENCE</scope>
    <source>
        <strain evidence="3">BPL690</strain>
    </source>
</reference>
<feature type="region of interest" description="Disordered" evidence="1">
    <location>
        <begin position="224"/>
        <end position="245"/>
    </location>
</feature>
<feature type="compositionally biased region" description="Acidic residues" evidence="1">
    <location>
        <begin position="182"/>
        <end position="194"/>
    </location>
</feature>
<accession>A0AAD4QRP6</accession>
<gene>
    <name evidence="3" type="ORF">B0F90DRAFT_1915903</name>
</gene>
<organism evidence="3 4">
    <name type="scientific">Multifurca ochricompacta</name>
    <dbReference type="NCBI Taxonomy" id="376703"/>
    <lineage>
        <taxon>Eukaryota</taxon>
        <taxon>Fungi</taxon>
        <taxon>Dikarya</taxon>
        <taxon>Basidiomycota</taxon>
        <taxon>Agaricomycotina</taxon>
        <taxon>Agaricomycetes</taxon>
        <taxon>Russulales</taxon>
        <taxon>Russulaceae</taxon>
        <taxon>Multifurca</taxon>
    </lineage>
</organism>
<sequence>MYIKTPSLSALITARTSTAHTSSFSPLLLMVGLPDANIQDAKEEIEVMRASGVQFALLAACHTAELTDLKKSDEMLYLTAAMQFCGFRSVVGTMWAMADLDGTDLSTLFYGNLFSSNGEDNDKSLCEKSARALCDAIWELRKKQGMTVERWMMRVLSRVRANAEGLNQNRFFSKSDGKLDENPNDDEDDSWLDEPNLETLRPEHSLEVSLTIDLSSQCLVAAFSDEPSSDTSVAALNPPEALRES</sequence>
<dbReference type="Pfam" id="PF12770">
    <property type="entry name" value="CHAT"/>
    <property type="match status" value="1"/>
</dbReference>
<evidence type="ECO:0000313" key="3">
    <source>
        <dbReference type="EMBL" id="KAI0306196.1"/>
    </source>
</evidence>
<dbReference type="AlphaFoldDB" id="A0AAD4QRP6"/>
<evidence type="ECO:0000259" key="2">
    <source>
        <dbReference type="Pfam" id="PF12770"/>
    </source>
</evidence>
<evidence type="ECO:0000313" key="4">
    <source>
        <dbReference type="Proteomes" id="UP001203297"/>
    </source>
</evidence>
<dbReference type="Proteomes" id="UP001203297">
    <property type="component" value="Unassembled WGS sequence"/>
</dbReference>
<feature type="region of interest" description="Disordered" evidence="1">
    <location>
        <begin position="172"/>
        <end position="194"/>
    </location>
</feature>
<keyword evidence="4" id="KW-1185">Reference proteome</keyword>
<proteinExistence type="predicted"/>
<protein>
    <recommendedName>
        <fullName evidence="2">CHAT domain-containing protein</fullName>
    </recommendedName>
</protein>
<feature type="domain" description="CHAT" evidence="2">
    <location>
        <begin position="43"/>
        <end position="129"/>
    </location>
</feature>
<comment type="caution">
    <text evidence="3">The sequence shown here is derived from an EMBL/GenBank/DDBJ whole genome shotgun (WGS) entry which is preliminary data.</text>
</comment>
<dbReference type="InterPro" id="IPR024983">
    <property type="entry name" value="CHAT_dom"/>
</dbReference>
<dbReference type="EMBL" id="WTXG01000004">
    <property type="protein sequence ID" value="KAI0306196.1"/>
    <property type="molecule type" value="Genomic_DNA"/>
</dbReference>